<comment type="caution">
    <text evidence="1">The sequence shown here is derived from an EMBL/GenBank/DDBJ whole genome shotgun (WGS) entry which is preliminary data.</text>
</comment>
<dbReference type="AlphaFoldDB" id="A0A316HG33"/>
<evidence type="ECO:0000313" key="1">
    <source>
        <dbReference type="EMBL" id="PWK79133.1"/>
    </source>
</evidence>
<evidence type="ECO:0008006" key="3">
    <source>
        <dbReference type="Google" id="ProtNLM"/>
    </source>
</evidence>
<gene>
    <name evidence="1" type="ORF">LX99_01589</name>
</gene>
<dbReference type="EMBL" id="QGHA01000002">
    <property type="protein sequence ID" value="PWK79133.1"/>
    <property type="molecule type" value="Genomic_DNA"/>
</dbReference>
<protein>
    <recommendedName>
        <fullName evidence="3">Glycosyl hydrolase family 101</fullName>
    </recommendedName>
</protein>
<keyword evidence="2" id="KW-1185">Reference proteome</keyword>
<evidence type="ECO:0000313" key="2">
    <source>
        <dbReference type="Proteomes" id="UP000245678"/>
    </source>
</evidence>
<accession>A0A316HG33</accession>
<dbReference type="Proteomes" id="UP000245678">
    <property type="component" value="Unassembled WGS sequence"/>
</dbReference>
<organism evidence="1 2">
    <name type="scientific">Mucilaginibacter oryzae</name>
    <dbReference type="NCBI Taxonomy" id="468058"/>
    <lineage>
        <taxon>Bacteria</taxon>
        <taxon>Pseudomonadati</taxon>
        <taxon>Bacteroidota</taxon>
        <taxon>Sphingobacteriia</taxon>
        <taxon>Sphingobacteriales</taxon>
        <taxon>Sphingobacteriaceae</taxon>
        <taxon>Mucilaginibacter</taxon>
    </lineage>
</organism>
<sequence>MPPKFLLLLLLFLCPAAVISQIPSIRLKFENGQVKSSFKSPNGEKSFILDAVIPSTNQSPALLLYSDSTGIIFRKHIEYYKNSCDLTSTIKKTTYGLQWDIEITAKDTDSWTAPIETSLQWIRQDSALFWTTWADNHTHPETDTWHDPFTSAHFQDLALTYGGETHLSRNTFVIPVATTFFNQDNIGLSFLQSLDDTILDLEMHTTADGKIAYRHINHRINSKHSIHIRHQIVFHQADWRDGIAWMAKTYKAYFSPEEPTVNSIVGCAAYSSYEGELDTAKYHKMAFSLNWKASLDFPYMGMFIPPVKSKDEKWVKYKQRGVQVDDGYATINRLNKYSEHLNQLGFHTISYFNVNEFGNGIVYPYKTTTVADDSLWKNPNNFVYTRLKKAFLKPAGLLPDWDDRPVFSNWEDCIVLDPADSVYKSFLLNQAALHIKNIPASSGICIDRLDWMRFYNANGDDQISMVNRQKTQSLLMSWKNLMDPLSRVMHNAHKVIFCNPLYRRIDLMAHIDSIYDEFGYMASSLNLCAQMAFFKPIIAWTASKENLMPDPDAYFQRHLYLGSFLTAPYPGNDHCIQPDAWAEKYYLDYGPLLSAIKGREWLLVPHIVQVVNGQAKANAFKVNGKVIIPLVLGGSTNQTSVMLRLPFTGLNKKKLQIKVLYPGQTKWKLLKTTSYAQTLKLDVPMKRGCALIGID</sequence>
<reference evidence="1 2" key="1">
    <citation type="submission" date="2018-05" db="EMBL/GenBank/DDBJ databases">
        <title>Genomic Encyclopedia of Archaeal and Bacterial Type Strains, Phase II (KMG-II): from individual species to whole genera.</title>
        <authorList>
            <person name="Goeker M."/>
        </authorList>
    </citation>
    <scope>NUCLEOTIDE SEQUENCE [LARGE SCALE GENOMIC DNA]</scope>
    <source>
        <strain evidence="1 2">DSM 19975</strain>
    </source>
</reference>
<name>A0A316HG33_9SPHI</name>
<dbReference type="RefSeq" id="WP_109607352.1">
    <property type="nucleotide sequence ID" value="NZ_QGHA01000002.1"/>
</dbReference>
<proteinExistence type="predicted"/>